<keyword evidence="7 9" id="KW-0472">Membrane</keyword>
<feature type="region of interest" description="Disordered" evidence="10">
    <location>
        <begin position="169"/>
        <end position="206"/>
    </location>
</feature>
<gene>
    <name evidence="12" type="ORF">E6C76_18600</name>
</gene>
<comment type="caution">
    <text evidence="12">The sequence shown here is derived from an EMBL/GenBank/DDBJ whole genome shotgun (WGS) entry which is preliminary data.</text>
</comment>
<feature type="compositionally biased region" description="Basic and acidic residues" evidence="10">
    <location>
        <begin position="176"/>
        <end position="185"/>
    </location>
</feature>
<dbReference type="Pfam" id="PF04290">
    <property type="entry name" value="DctQ"/>
    <property type="match status" value="1"/>
</dbReference>
<organism evidence="12 13">
    <name type="scientific">Pseudothauera nasutitermitis</name>
    <dbReference type="NCBI Taxonomy" id="2565930"/>
    <lineage>
        <taxon>Bacteria</taxon>
        <taxon>Pseudomonadati</taxon>
        <taxon>Pseudomonadota</taxon>
        <taxon>Betaproteobacteria</taxon>
        <taxon>Rhodocyclales</taxon>
        <taxon>Zoogloeaceae</taxon>
        <taxon>Pseudothauera</taxon>
    </lineage>
</organism>
<feature type="transmembrane region" description="Helical" evidence="9">
    <location>
        <begin position="92"/>
        <end position="114"/>
    </location>
</feature>
<dbReference type="RefSeq" id="WP_136349754.1">
    <property type="nucleotide sequence ID" value="NZ_SSOC01000007.1"/>
</dbReference>
<dbReference type="PANTHER" id="PTHR35011:SF4">
    <property type="entry name" value="SLL1102 PROTEIN"/>
    <property type="match status" value="1"/>
</dbReference>
<protein>
    <recommendedName>
        <fullName evidence="9">TRAP transporter small permease protein</fullName>
    </recommendedName>
</protein>
<dbReference type="GO" id="GO:0022857">
    <property type="term" value="F:transmembrane transporter activity"/>
    <property type="evidence" value="ECO:0007669"/>
    <property type="project" value="UniProtKB-UniRule"/>
</dbReference>
<dbReference type="InterPro" id="IPR055348">
    <property type="entry name" value="DctQ"/>
</dbReference>
<sequence length="206" mass="22512">MNMLLHLSQVIDRLSRLVGKSIIWLVLAATLISAGNAIIRKAFNVGSNAFLEIQWYLFAAVFLLGAGYTFLQNAHVRIDVVSNRLPRHVRTWIDIGGIVFFVLPMCYFMIQFSWPILAQAYTTNEMSSNAGGLIRWPAYALVPAGFALLGLQSISELIKRAAFLTGRGPDPQQLGGHHDTEEAHASADTPAGSGQASDASDEARKQ</sequence>
<evidence type="ECO:0000256" key="6">
    <source>
        <dbReference type="ARBA" id="ARBA00022989"/>
    </source>
</evidence>
<evidence type="ECO:0000256" key="1">
    <source>
        <dbReference type="ARBA" id="ARBA00004429"/>
    </source>
</evidence>
<dbReference type="PANTHER" id="PTHR35011">
    <property type="entry name" value="2,3-DIKETO-L-GULONATE TRAP TRANSPORTER SMALL PERMEASE PROTEIN YIAM"/>
    <property type="match status" value="1"/>
</dbReference>
<proteinExistence type="inferred from homology"/>
<dbReference type="GO" id="GO:0005886">
    <property type="term" value="C:plasma membrane"/>
    <property type="evidence" value="ECO:0007669"/>
    <property type="project" value="UniProtKB-SubCell"/>
</dbReference>
<feature type="transmembrane region" description="Helical" evidence="9">
    <location>
        <begin position="53"/>
        <end position="71"/>
    </location>
</feature>
<keyword evidence="4 9" id="KW-0997">Cell inner membrane</keyword>
<evidence type="ECO:0000256" key="3">
    <source>
        <dbReference type="ARBA" id="ARBA00022475"/>
    </source>
</evidence>
<evidence type="ECO:0000256" key="5">
    <source>
        <dbReference type="ARBA" id="ARBA00022692"/>
    </source>
</evidence>
<evidence type="ECO:0000256" key="2">
    <source>
        <dbReference type="ARBA" id="ARBA00022448"/>
    </source>
</evidence>
<keyword evidence="2 9" id="KW-0813">Transport</keyword>
<evidence type="ECO:0000313" key="12">
    <source>
        <dbReference type="EMBL" id="THF62332.1"/>
    </source>
</evidence>
<keyword evidence="13" id="KW-1185">Reference proteome</keyword>
<evidence type="ECO:0000256" key="7">
    <source>
        <dbReference type="ARBA" id="ARBA00023136"/>
    </source>
</evidence>
<name>A0A4S4ARE2_9RHOO</name>
<keyword evidence="5 9" id="KW-0812">Transmembrane</keyword>
<comment type="similarity">
    <text evidence="8 9">Belongs to the TRAP transporter small permease family.</text>
</comment>
<feature type="transmembrane region" description="Helical" evidence="9">
    <location>
        <begin position="134"/>
        <end position="151"/>
    </location>
</feature>
<keyword evidence="3" id="KW-1003">Cell membrane</keyword>
<dbReference type="EMBL" id="SSOC01000007">
    <property type="protein sequence ID" value="THF62332.1"/>
    <property type="molecule type" value="Genomic_DNA"/>
</dbReference>
<evidence type="ECO:0000256" key="9">
    <source>
        <dbReference type="RuleBase" id="RU369079"/>
    </source>
</evidence>
<comment type="subcellular location">
    <subcellularLocation>
        <location evidence="1 9">Cell inner membrane</location>
        <topology evidence="1 9">Multi-pass membrane protein</topology>
    </subcellularLocation>
</comment>
<evidence type="ECO:0000259" key="11">
    <source>
        <dbReference type="Pfam" id="PF04290"/>
    </source>
</evidence>
<evidence type="ECO:0000256" key="10">
    <source>
        <dbReference type="SAM" id="MobiDB-lite"/>
    </source>
</evidence>
<dbReference type="OrthoDB" id="9795655at2"/>
<reference evidence="12 13" key="1">
    <citation type="submission" date="2019-04" db="EMBL/GenBank/DDBJ databases">
        <title>Azoarcus nasutitermitis sp. nov. isolated from termite nest.</title>
        <authorList>
            <person name="Lin S.-Y."/>
            <person name="Hameed A."/>
            <person name="Hsu Y.-H."/>
            <person name="Young C.-C."/>
        </authorList>
    </citation>
    <scope>NUCLEOTIDE SEQUENCE [LARGE SCALE GENOMIC DNA]</scope>
    <source>
        <strain evidence="12 13">CC-YHH838</strain>
    </source>
</reference>
<dbReference type="Proteomes" id="UP000308430">
    <property type="component" value="Unassembled WGS sequence"/>
</dbReference>
<keyword evidence="6 9" id="KW-1133">Transmembrane helix</keyword>
<dbReference type="AlphaFoldDB" id="A0A4S4ARE2"/>
<accession>A0A4S4ARE2</accession>
<comment type="subunit">
    <text evidence="9">The complex comprises the extracytoplasmic solute receptor protein and the two transmembrane proteins.</text>
</comment>
<comment type="caution">
    <text evidence="9">Lacks conserved residue(s) required for the propagation of feature annotation.</text>
</comment>
<evidence type="ECO:0000256" key="4">
    <source>
        <dbReference type="ARBA" id="ARBA00022519"/>
    </source>
</evidence>
<evidence type="ECO:0000256" key="8">
    <source>
        <dbReference type="ARBA" id="ARBA00038436"/>
    </source>
</evidence>
<feature type="domain" description="Tripartite ATP-independent periplasmic transporters DctQ component" evidence="11">
    <location>
        <begin position="32"/>
        <end position="161"/>
    </location>
</feature>
<dbReference type="InterPro" id="IPR007387">
    <property type="entry name" value="TRAP_DctQ"/>
</dbReference>
<comment type="function">
    <text evidence="9">Part of the tripartite ATP-independent periplasmic (TRAP) transport system.</text>
</comment>
<evidence type="ECO:0000313" key="13">
    <source>
        <dbReference type="Proteomes" id="UP000308430"/>
    </source>
</evidence>